<protein>
    <submittedName>
        <fullName evidence="2">Uncharacterized protein</fullName>
    </submittedName>
</protein>
<evidence type="ECO:0000313" key="1">
    <source>
        <dbReference type="Proteomes" id="UP000095283"/>
    </source>
</evidence>
<proteinExistence type="predicted"/>
<reference evidence="2" key="1">
    <citation type="submission" date="2016-11" db="UniProtKB">
        <authorList>
            <consortium name="WormBaseParasite"/>
        </authorList>
    </citation>
    <scope>IDENTIFICATION</scope>
</reference>
<accession>A0A1I7WGX9</accession>
<dbReference type="Proteomes" id="UP000095283">
    <property type="component" value="Unplaced"/>
</dbReference>
<dbReference type="AlphaFoldDB" id="A0A1I7WGX9"/>
<dbReference type="WBParaSite" id="Hba_04195">
    <property type="protein sequence ID" value="Hba_04195"/>
    <property type="gene ID" value="Hba_04195"/>
</dbReference>
<name>A0A1I7WGX9_HETBA</name>
<sequence>MYSRQFVISSYIGENLRIIVKYEFHSFQYKSLLTIMNILPLKTININESETNIFKYDQRHNSPTRRHIAIDLFYIFVLDCVKYKIYPVISYYVTIAELVHYIARPHYLMCRRG</sequence>
<organism evidence="1 2">
    <name type="scientific">Heterorhabditis bacteriophora</name>
    <name type="common">Entomopathogenic nematode worm</name>
    <dbReference type="NCBI Taxonomy" id="37862"/>
    <lineage>
        <taxon>Eukaryota</taxon>
        <taxon>Metazoa</taxon>
        <taxon>Ecdysozoa</taxon>
        <taxon>Nematoda</taxon>
        <taxon>Chromadorea</taxon>
        <taxon>Rhabditida</taxon>
        <taxon>Rhabditina</taxon>
        <taxon>Rhabditomorpha</taxon>
        <taxon>Strongyloidea</taxon>
        <taxon>Heterorhabditidae</taxon>
        <taxon>Heterorhabditis</taxon>
    </lineage>
</organism>
<keyword evidence="1" id="KW-1185">Reference proteome</keyword>
<evidence type="ECO:0000313" key="2">
    <source>
        <dbReference type="WBParaSite" id="Hba_04195"/>
    </source>
</evidence>